<dbReference type="SUPFAM" id="SSF57302">
    <property type="entry name" value="Snake toxin-like"/>
    <property type="match status" value="1"/>
</dbReference>
<dbReference type="InterPro" id="IPR051110">
    <property type="entry name" value="Ly-6/neurotoxin-like_GPI-ap"/>
</dbReference>
<dbReference type="InParanoid" id="A0A6P9BW18"/>
<evidence type="ECO:0000256" key="9">
    <source>
        <dbReference type="SAM" id="SignalP"/>
    </source>
</evidence>
<reference evidence="12" key="1">
    <citation type="submission" date="2025-08" db="UniProtKB">
        <authorList>
            <consortium name="RefSeq"/>
        </authorList>
    </citation>
    <scope>IDENTIFICATION</scope>
    <source>
        <tissue evidence="12">Blood</tissue>
    </source>
</reference>
<evidence type="ECO:0000313" key="12">
    <source>
        <dbReference type="RefSeq" id="XP_034275818.1"/>
    </source>
</evidence>
<dbReference type="OMA" id="LTCFTCK"/>
<proteinExistence type="predicted"/>
<dbReference type="PANTHER" id="PTHR16983:SF30">
    <property type="entry name" value="LYMPHOCYTE ANTIGEN 6 COMPLEX, LOCUS E-RELATED"/>
    <property type="match status" value="1"/>
</dbReference>
<evidence type="ECO:0000256" key="7">
    <source>
        <dbReference type="ARBA" id="ARBA00023157"/>
    </source>
</evidence>
<dbReference type="InterPro" id="IPR045860">
    <property type="entry name" value="Snake_toxin-like_sf"/>
</dbReference>
<evidence type="ECO:0000256" key="1">
    <source>
        <dbReference type="ARBA" id="ARBA00004236"/>
    </source>
</evidence>
<dbReference type="SMART" id="SM00134">
    <property type="entry name" value="LU"/>
    <property type="match status" value="1"/>
</dbReference>
<dbReference type="RefSeq" id="XP_034275818.1">
    <property type="nucleotide sequence ID" value="XM_034419927.2"/>
</dbReference>
<dbReference type="GO" id="GO:0005886">
    <property type="term" value="C:plasma membrane"/>
    <property type="evidence" value="ECO:0007669"/>
    <property type="project" value="UniProtKB-SubCell"/>
</dbReference>
<evidence type="ECO:0000256" key="5">
    <source>
        <dbReference type="ARBA" id="ARBA00022729"/>
    </source>
</evidence>
<feature type="signal peptide" evidence="9">
    <location>
        <begin position="1"/>
        <end position="20"/>
    </location>
</feature>
<comment type="subcellular location">
    <subcellularLocation>
        <location evidence="1">Cell membrane</location>
    </subcellularLocation>
    <subcellularLocation>
        <location evidence="2">Secreted</location>
    </subcellularLocation>
</comment>
<dbReference type="Pfam" id="PF00087">
    <property type="entry name" value="Toxin_TOLIP"/>
    <property type="match status" value="1"/>
</dbReference>
<dbReference type="PANTHER" id="PTHR16983">
    <property type="entry name" value="UPAR/LY6 DOMAIN-CONTAINING PROTEIN"/>
    <property type="match status" value="1"/>
</dbReference>
<dbReference type="GO" id="GO:0030550">
    <property type="term" value="F:acetylcholine receptor inhibitor activity"/>
    <property type="evidence" value="ECO:0007669"/>
    <property type="project" value="TreeGrafter"/>
</dbReference>
<dbReference type="AlphaFoldDB" id="A0A6P9BW18"/>
<feature type="chain" id="PRO_5027968100" evidence="9">
    <location>
        <begin position="21"/>
        <end position="126"/>
    </location>
</feature>
<dbReference type="InterPro" id="IPR016054">
    <property type="entry name" value="LY6_UPA_recep-like"/>
</dbReference>
<keyword evidence="3" id="KW-1003">Cell membrane</keyword>
<evidence type="ECO:0000256" key="4">
    <source>
        <dbReference type="ARBA" id="ARBA00022525"/>
    </source>
</evidence>
<keyword evidence="7" id="KW-1015">Disulfide bond</keyword>
<dbReference type="Proteomes" id="UP001652622">
    <property type="component" value="Unplaced"/>
</dbReference>
<dbReference type="Gene3D" id="2.10.60.10">
    <property type="entry name" value="CD59"/>
    <property type="match status" value="1"/>
</dbReference>
<dbReference type="CDD" id="cd23543">
    <property type="entry name" value="TFP_LU_ECD_Ly6E"/>
    <property type="match status" value="1"/>
</dbReference>
<keyword evidence="5 9" id="KW-0732">Signal</keyword>
<keyword evidence="8" id="KW-0325">Glycoprotein</keyword>
<sequence length="126" mass="13504">MKPLLAALLAGLLCMRTVSSLACFQCDKVDSNNKCYAIQHCGENDRYCVTKYFGGGRGESYKQLISKECSAYCPEVGVDIGLMAFSINCCEHSLCNTSGAVSVKTSSLLLLVGTLASVFYIIGAHL</sequence>
<accession>A0A6P9BW18</accession>
<dbReference type="GO" id="GO:0005576">
    <property type="term" value="C:extracellular region"/>
    <property type="evidence" value="ECO:0007669"/>
    <property type="project" value="UniProtKB-SubCell"/>
</dbReference>
<gene>
    <name evidence="12" type="primary">LOC117666905</name>
</gene>
<dbReference type="KEGG" id="pgut:117666905"/>
<evidence type="ECO:0000259" key="10">
    <source>
        <dbReference type="SMART" id="SM00134"/>
    </source>
</evidence>
<dbReference type="InterPro" id="IPR035076">
    <property type="entry name" value="Toxin/TOLIP"/>
</dbReference>
<evidence type="ECO:0000256" key="3">
    <source>
        <dbReference type="ARBA" id="ARBA00022475"/>
    </source>
</evidence>
<dbReference type="FunFam" id="2.10.60.10:FF:000003">
    <property type="entry name" value="lymphocyte antigen 6E isoform X1"/>
    <property type="match status" value="1"/>
</dbReference>
<name>A0A6P9BW18_PANGU</name>
<evidence type="ECO:0000256" key="6">
    <source>
        <dbReference type="ARBA" id="ARBA00023136"/>
    </source>
</evidence>
<evidence type="ECO:0000313" key="11">
    <source>
        <dbReference type="Proteomes" id="UP001652622"/>
    </source>
</evidence>
<feature type="domain" description="UPAR/Ly6" evidence="10">
    <location>
        <begin position="21"/>
        <end position="110"/>
    </location>
</feature>
<dbReference type="GeneID" id="117666905"/>
<evidence type="ECO:0000256" key="2">
    <source>
        <dbReference type="ARBA" id="ARBA00004613"/>
    </source>
</evidence>
<keyword evidence="6" id="KW-0472">Membrane</keyword>
<evidence type="ECO:0000256" key="8">
    <source>
        <dbReference type="ARBA" id="ARBA00023180"/>
    </source>
</evidence>
<organism evidence="11 12">
    <name type="scientific">Pantherophis guttatus</name>
    <name type="common">Corn snake</name>
    <name type="synonym">Elaphe guttata</name>
    <dbReference type="NCBI Taxonomy" id="94885"/>
    <lineage>
        <taxon>Eukaryota</taxon>
        <taxon>Metazoa</taxon>
        <taxon>Chordata</taxon>
        <taxon>Craniata</taxon>
        <taxon>Vertebrata</taxon>
        <taxon>Euteleostomi</taxon>
        <taxon>Lepidosauria</taxon>
        <taxon>Squamata</taxon>
        <taxon>Bifurcata</taxon>
        <taxon>Unidentata</taxon>
        <taxon>Episquamata</taxon>
        <taxon>Toxicofera</taxon>
        <taxon>Serpentes</taxon>
        <taxon>Colubroidea</taxon>
        <taxon>Colubridae</taxon>
        <taxon>Colubrinae</taxon>
        <taxon>Pantherophis</taxon>
    </lineage>
</organism>
<keyword evidence="4" id="KW-0964">Secreted</keyword>
<protein>
    <submittedName>
        <fullName evidence="12">Lymphocyte antigen 6E-like</fullName>
    </submittedName>
</protein>
<keyword evidence="11" id="KW-1185">Reference proteome</keyword>